<evidence type="ECO:0008006" key="3">
    <source>
        <dbReference type="Google" id="ProtNLM"/>
    </source>
</evidence>
<proteinExistence type="predicted"/>
<gene>
    <name evidence="1" type="ORF">CVT24_009135</name>
</gene>
<dbReference type="Proteomes" id="UP000284842">
    <property type="component" value="Unassembled WGS sequence"/>
</dbReference>
<organism evidence="1 2">
    <name type="scientific">Panaeolus cyanescens</name>
    <dbReference type="NCBI Taxonomy" id="181874"/>
    <lineage>
        <taxon>Eukaryota</taxon>
        <taxon>Fungi</taxon>
        <taxon>Dikarya</taxon>
        <taxon>Basidiomycota</taxon>
        <taxon>Agaricomycotina</taxon>
        <taxon>Agaricomycetes</taxon>
        <taxon>Agaricomycetidae</taxon>
        <taxon>Agaricales</taxon>
        <taxon>Agaricineae</taxon>
        <taxon>Galeropsidaceae</taxon>
        <taxon>Panaeolus</taxon>
    </lineage>
</organism>
<sequence>MELNDDLMAVSLEERTRMLEEESALRNMLSGEQARHEQIRKMMEEELLKERQRRVLAEETLEDVRRECRAPFIVPALMEAFIHVSRTTTVVLQNAAASQSQTQTQMPTPASKVAVPPSTSVQVTEVPALLGDSNGHYRIHILGNSGSGKSTTAKELGHILKIPVIPMDEIMWNPGWKPSSDAEFQRKLRRMMDDSPNGWIADGDYLRKGSQIAFDEATDVIWLDPPLILYFPRIIIRTIRRLLHLEPPCCEGCPETVSEAFFSRKSILLWSLSGHWSNRRINAEKMTEFGITNGTRIDQGKMRRIGGWGGELRRWLECVKILVS</sequence>
<keyword evidence="2" id="KW-1185">Reference proteome</keyword>
<dbReference type="Gene3D" id="3.40.50.300">
    <property type="entry name" value="P-loop containing nucleotide triphosphate hydrolases"/>
    <property type="match status" value="1"/>
</dbReference>
<comment type="caution">
    <text evidence="1">The sequence shown here is derived from an EMBL/GenBank/DDBJ whole genome shotgun (WGS) entry which is preliminary data.</text>
</comment>
<dbReference type="SUPFAM" id="SSF52540">
    <property type="entry name" value="P-loop containing nucleoside triphosphate hydrolases"/>
    <property type="match status" value="1"/>
</dbReference>
<dbReference type="EMBL" id="NHTK01005833">
    <property type="protein sequence ID" value="PPQ73142.1"/>
    <property type="molecule type" value="Genomic_DNA"/>
</dbReference>
<accession>A0A409W3T1</accession>
<dbReference type="AlphaFoldDB" id="A0A409W3T1"/>
<dbReference type="InterPro" id="IPR027417">
    <property type="entry name" value="P-loop_NTPase"/>
</dbReference>
<evidence type="ECO:0000313" key="2">
    <source>
        <dbReference type="Proteomes" id="UP000284842"/>
    </source>
</evidence>
<dbReference type="PANTHER" id="PTHR37816:SF1">
    <property type="entry name" value="TOXIN"/>
    <property type="match status" value="1"/>
</dbReference>
<dbReference type="CDD" id="cd02019">
    <property type="entry name" value="NK"/>
    <property type="match status" value="1"/>
</dbReference>
<dbReference type="InParanoid" id="A0A409W3T1"/>
<dbReference type="PANTHER" id="PTHR37816">
    <property type="entry name" value="YALI0E33011P"/>
    <property type="match status" value="1"/>
</dbReference>
<evidence type="ECO:0000313" key="1">
    <source>
        <dbReference type="EMBL" id="PPQ73142.1"/>
    </source>
</evidence>
<name>A0A409W3T1_9AGAR</name>
<protein>
    <recommendedName>
        <fullName evidence="3">Adenylate kinase</fullName>
    </recommendedName>
</protein>
<dbReference type="OrthoDB" id="65590at2759"/>
<reference evidence="1 2" key="1">
    <citation type="journal article" date="2018" name="Evol. Lett.">
        <title>Horizontal gene cluster transfer increased hallucinogenic mushroom diversity.</title>
        <authorList>
            <person name="Reynolds H.T."/>
            <person name="Vijayakumar V."/>
            <person name="Gluck-Thaler E."/>
            <person name="Korotkin H.B."/>
            <person name="Matheny P.B."/>
            <person name="Slot J.C."/>
        </authorList>
    </citation>
    <scope>NUCLEOTIDE SEQUENCE [LARGE SCALE GENOMIC DNA]</scope>
    <source>
        <strain evidence="1 2">2629</strain>
    </source>
</reference>
<dbReference type="InterPro" id="IPR052922">
    <property type="entry name" value="Cytidylate_Kinase-2"/>
</dbReference>